<comment type="caution">
    <text evidence="6">The sequence shown here is derived from an EMBL/GenBank/DDBJ whole genome shotgun (WGS) entry which is preliminary data.</text>
</comment>
<dbReference type="AlphaFoldDB" id="A0A2T5G8B0"/>
<evidence type="ECO:0000256" key="5">
    <source>
        <dbReference type="SAM" id="MobiDB-lite"/>
    </source>
</evidence>
<dbReference type="GO" id="GO:0008047">
    <property type="term" value="F:enzyme activator activity"/>
    <property type="evidence" value="ECO:0007669"/>
    <property type="project" value="InterPro"/>
</dbReference>
<sequence length="187" mass="20249">MHITVLGLGNTLFSDEGVGMHVLPLLEEALRAAYGKRADLTVEVIEGGTDGLRLIVPVEDAENLIVVDAVEARKPPGTVLVIEGEENIPVYYGVRLSAHEIGLPEILFGAKIRGRLPKRVALVGVQPASLEVGLELTDTVRAKLPEVVEAVLGLVEKWVREELGEGTAERTEEDVRPPPEGWARGQR</sequence>
<dbReference type="GO" id="GO:0004190">
    <property type="term" value="F:aspartic-type endopeptidase activity"/>
    <property type="evidence" value="ECO:0007669"/>
    <property type="project" value="UniProtKB-KW"/>
</dbReference>
<keyword evidence="4" id="KW-0378">Hydrolase</keyword>
<dbReference type="Pfam" id="PF01750">
    <property type="entry name" value="HycI"/>
    <property type="match status" value="1"/>
</dbReference>
<dbReference type="PANTHER" id="PTHR30302">
    <property type="entry name" value="HYDROGENASE 1 MATURATION PROTEASE"/>
    <property type="match status" value="1"/>
</dbReference>
<keyword evidence="3" id="KW-0064">Aspartyl protease</keyword>
<proteinExistence type="inferred from homology"/>
<dbReference type="GO" id="GO:0016485">
    <property type="term" value="P:protein processing"/>
    <property type="evidence" value="ECO:0007669"/>
    <property type="project" value="TreeGrafter"/>
</dbReference>
<feature type="region of interest" description="Disordered" evidence="5">
    <location>
        <begin position="163"/>
        <end position="187"/>
    </location>
</feature>
<dbReference type="PANTHER" id="PTHR30302:SF1">
    <property type="entry name" value="HYDROGENASE 2 MATURATION PROTEASE"/>
    <property type="match status" value="1"/>
</dbReference>
<evidence type="ECO:0000313" key="6">
    <source>
        <dbReference type="EMBL" id="PTQ52422.1"/>
    </source>
</evidence>
<dbReference type="EMBL" id="PEBW01000002">
    <property type="protein sequence ID" value="PTQ52422.1"/>
    <property type="molecule type" value="Genomic_DNA"/>
</dbReference>
<dbReference type="InterPro" id="IPR000671">
    <property type="entry name" value="Peptidase_A31"/>
</dbReference>
<dbReference type="PRINTS" id="PR00446">
    <property type="entry name" value="HYDRGNUPTAKE"/>
</dbReference>
<evidence type="ECO:0000313" key="7">
    <source>
        <dbReference type="Proteomes" id="UP000244016"/>
    </source>
</evidence>
<dbReference type="Gene3D" id="3.40.50.1450">
    <property type="entry name" value="HybD-like"/>
    <property type="match status" value="1"/>
</dbReference>
<comment type="similarity">
    <text evidence="1">Belongs to the peptidase A31 family.</text>
</comment>
<feature type="compositionally biased region" description="Basic and acidic residues" evidence="5">
    <location>
        <begin position="163"/>
        <end position="177"/>
    </location>
</feature>
<evidence type="ECO:0000256" key="2">
    <source>
        <dbReference type="ARBA" id="ARBA00022670"/>
    </source>
</evidence>
<dbReference type="Proteomes" id="UP000244016">
    <property type="component" value="Unassembled WGS sequence"/>
</dbReference>
<name>A0A2T5G8B0_9BACL</name>
<dbReference type="CDD" id="cd06062">
    <property type="entry name" value="H2MP_MemB-H2up"/>
    <property type="match status" value="1"/>
</dbReference>
<protein>
    <submittedName>
        <fullName evidence="6">Hydrogenase maturation protease</fullName>
    </submittedName>
</protein>
<gene>
    <name evidence="6" type="ORF">BLITH_0601</name>
</gene>
<dbReference type="NCBIfam" id="TIGR00072">
    <property type="entry name" value="hydrog_prot"/>
    <property type="match status" value="1"/>
</dbReference>
<dbReference type="SUPFAM" id="SSF53163">
    <property type="entry name" value="HybD-like"/>
    <property type="match status" value="1"/>
</dbReference>
<evidence type="ECO:0000256" key="4">
    <source>
        <dbReference type="ARBA" id="ARBA00022801"/>
    </source>
</evidence>
<evidence type="ECO:0000256" key="3">
    <source>
        <dbReference type="ARBA" id="ARBA00022750"/>
    </source>
</evidence>
<reference evidence="6 7" key="1">
    <citation type="submission" date="2017-08" db="EMBL/GenBank/DDBJ databases">
        <title>Burning lignite coal seam in the remote Altai Mountains harbors a hydrogen-driven thermophilic microbial community.</title>
        <authorList>
            <person name="Kadnikov V.V."/>
            <person name="Mardanov A.V."/>
            <person name="Ivasenko D."/>
            <person name="Beletsky A.V."/>
            <person name="Karnachuk O.V."/>
            <person name="Ravin N.V."/>
        </authorList>
    </citation>
    <scope>NUCLEOTIDE SEQUENCE [LARGE SCALE GENOMIC DNA]</scope>
    <source>
        <strain evidence="6">AL31</strain>
    </source>
</reference>
<organism evidence="6 7">
    <name type="scientific">Brockia lithotrophica</name>
    <dbReference type="NCBI Taxonomy" id="933949"/>
    <lineage>
        <taxon>Bacteria</taxon>
        <taxon>Bacillati</taxon>
        <taxon>Bacillota</taxon>
        <taxon>Bacilli</taxon>
        <taxon>Bacillales</taxon>
        <taxon>Bacillales Family X. Incertae Sedis</taxon>
        <taxon>Brockia</taxon>
    </lineage>
</organism>
<keyword evidence="2 6" id="KW-0645">Protease</keyword>
<accession>A0A2T5G8B0</accession>
<dbReference type="InterPro" id="IPR023430">
    <property type="entry name" value="Pept_HybD-like_dom_sf"/>
</dbReference>
<evidence type="ECO:0000256" key="1">
    <source>
        <dbReference type="ARBA" id="ARBA00006814"/>
    </source>
</evidence>